<dbReference type="InterPro" id="IPR050879">
    <property type="entry name" value="Acyltransferase_3"/>
</dbReference>
<feature type="transmembrane region" description="Helical" evidence="1">
    <location>
        <begin position="176"/>
        <end position="195"/>
    </location>
</feature>
<feature type="transmembrane region" description="Helical" evidence="1">
    <location>
        <begin position="228"/>
        <end position="245"/>
    </location>
</feature>
<organism evidence="3 4">
    <name type="scientific">Rahnella variigena</name>
    <dbReference type="NCBI Taxonomy" id="574964"/>
    <lineage>
        <taxon>Bacteria</taxon>
        <taxon>Pseudomonadati</taxon>
        <taxon>Pseudomonadota</taxon>
        <taxon>Gammaproteobacteria</taxon>
        <taxon>Enterobacterales</taxon>
        <taxon>Yersiniaceae</taxon>
        <taxon>Rahnella</taxon>
    </lineage>
</organism>
<name>A0ABX9PY24_9GAMM</name>
<gene>
    <name evidence="3" type="ORF">CKQ54_12460</name>
</gene>
<comment type="caution">
    <text evidence="3">The sequence shown here is derived from an EMBL/GenBank/DDBJ whole genome shotgun (WGS) entry which is preliminary data.</text>
</comment>
<feature type="transmembrane region" description="Helical" evidence="1">
    <location>
        <begin position="121"/>
        <end position="140"/>
    </location>
</feature>
<feature type="transmembrane region" description="Helical" evidence="1">
    <location>
        <begin position="257"/>
        <end position="273"/>
    </location>
</feature>
<keyword evidence="1" id="KW-1133">Transmembrane helix</keyword>
<dbReference type="Proteomes" id="UP000284853">
    <property type="component" value="Unassembled WGS sequence"/>
</dbReference>
<dbReference type="EMBL" id="NSDJ01000001">
    <property type="protein sequence ID" value="RKF69126.1"/>
    <property type="molecule type" value="Genomic_DNA"/>
</dbReference>
<feature type="transmembrane region" description="Helical" evidence="1">
    <location>
        <begin position="347"/>
        <end position="368"/>
    </location>
</feature>
<dbReference type="InterPro" id="IPR002656">
    <property type="entry name" value="Acyl_transf_3_dom"/>
</dbReference>
<evidence type="ECO:0000313" key="3">
    <source>
        <dbReference type="EMBL" id="RKF69126.1"/>
    </source>
</evidence>
<evidence type="ECO:0000256" key="1">
    <source>
        <dbReference type="SAM" id="Phobius"/>
    </source>
</evidence>
<sequence length="384" mass="44382">MLDNNYHILWMIVAVALPVFIFNFKCFSFLDGDVKHVGRNYNIDALRYFLAAFVAMHHFSLTINFIKSGLWLYPSGHDLDAFIGNFAVCIFFMISAYLFWGRCSNDDTNWFKVLIGRLFRIGPMFLVSAILCWLLAYKFGVRNETTFFSERSTYHWFDMGLTDIRPDIFGFKDTRLLNAGVMWTLPYEWMFYFSLPALSLFVNKKNSIAVIFAVIFITFYFLKDIDKLSVALLAMFAMGALTYELKSKIKFEVHKIKMSMISSLLLVISGFLFIKQDSISLEASLVYACFFFSVCIGGNPFLALGTKGARRLGEISFSLYLLHGVVWYLFGRFMLKFDMTGHVFLYYILASLAFLISCLLSAFTYHFFEAKMISIGRKVQSRIF</sequence>
<feature type="transmembrane region" description="Helical" evidence="1">
    <location>
        <begin position="317"/>
        <end position="335"/>
    </location>
</feature>
<keyword evidence="4" id="KW-1185">Reference proteome</keyword>
<feature type="transmembrane region" description="Helical" evidence="1">
    <location>
        <begin position="207"/>
        <end position="222"/>
    </location>
</feature>
<evidence type="ECO:0000259" key="2">
    <source>
        <dbReference type="Pfam" id="PF01757"/>
    </source>
</evidence>
<feature type="transmembrane region" description="Helical" evidence="1">
    <location>
        <begin position="6"/>
        <end position="24"/>
    </location>
</feature>
<dbReference type="Pfam" id="PF01757">
    <property type="entry name" value="Acyl_transf_3"/>
    <property type="match status" value="1"/>
</dbReference>
<dbReference type="PANTHER" id="PTHR23028">
    <property type="entry name" value="ACETYLTRANSFERASE"/>
    <property type="match status" value="1"/>
</dbReference>
<reference evidence="3 4" key="1">
    <citation type="submission" date="2017-08" db="EMBL/GenBank/DDBJ databases">
        <title>Comparative genomics of bacteria isolated from necrotic lesions of AOD affected trees.</title>
        <authorList>
            <person name="Doonan J."/>
            <person name="Denman S."/>
            <person name="Mcdonald J.E."/>
        </authorList>
    </citation>
    <scope>NUCLEOTIDE SEQUENCE [LARGE SCALE GENOMIC DNA]</scope>
    <source>
        <strain evidence="3 4">CIP 105588</strain>
    </source>
</reference>
<dbReference type="GeneID" id="302709621"/>
<keyword evidence="1" id="KW-0472">Membrane</keyword>
<proteinExistence type="predicted"/>
<evidence type="ECO:0000313" key="4">
    <source>
        <dbReference type="Proteomes" id="UP000284853"/>
    </source>
</evidence>
<feature type="transmembrane region" description="Helical" evidence="1">
    <location>
        <begin position="45"/>
        <end position="66"/>
    </location>
</feature>
<accession>A0ABX9PY24</accession>
<protein>
    <recommendedName>
        <fullName evidence="2">Acyltransferase 3 domain-containing protein</fullName>
    </recommendedName>
</protein>
<feature type="transmembrane region" description="Helical" evidence="1">
    <location>
        <begin position="81"/>
        <end position="100"/>
    </location>
</feature>
<feature type="transmembrane region" description="Helical" evidence="1">
    <location>
        <begin position="285"/>
        <end position="305"/>
    </location>
</feature>
<dbReference type="RefSeq" id="WP_120162665.1">
    <property type="nucleotide sequence ID" value="NZ_NSDJ01000001.1"/>
</dbReference>
<feature type="domain" description="Acyltransferase 3" evidence="2">
    <location>
        <begin position="40"/>
        <end position="360"/>
    </location>
</feature>
<keyword evidence="1" id="KW-0812">Transmembrane</keyword>